<dbReference type="Gene3D" id="3.90.640.10">
    <property type="entry name" value="Actin, Chain A, domain 4"/>
    <property type="match status" value="1"/>
</dbReference>
<protein>
    <recommendedName>
        <fullName evidence="3">Molecular chaperone</fullName>
    </recommendedName>
</protein>
<dbReference type="SUPFAM" id="SSF53067">
    <property type="entry name" value="Actin-like ATPase domain"/>
    <property type="match status" value="1"/>
</dbReference>
<evidence type="ECO:0008006" key="3">
    <source>
        <dbReference type="Google" id="ProtNLM"/>
    </source>
</evidence>
<proteinExistence type="predicted"/>
<comment type="caution">
    <text evidence="1">The sequence shown here is derived from an EMBL/GenBank/DDBJ whole genome shotgun (WGS) entry which is preliminary data.</text>
</comment>
<accession>A0ABV6H406</accession>
<dbReference type="RefSeq" id="WP_382360108.1">
    <property type="nucleotide sequence ID" value="NZ_JBHLWV010000006.1"/>
</dbReference>
<gene>
    <name evidence="1" type="ORF">ACFFJD_01920</name>
</gene>
<name>A0ABV6H406_9ACTN</name>
<organism evidence="1 2">
    <name type="scientific">Gordonia phosphorivorans</name>
    <dbReference type="NCBI Taxonomy" id="1056982"/>
    <lineage>
        <taxon>Bacteria</taxon>
        <taxon>Bacillati</taxon>
        <taxon>Actinomycetota</taxon>
        <taxon>Actinomycetes</taxon>
        <taxon>Mycobacteriales</taxon>
        <taxon>Gordoniaceae</taxon>
        <taxon>Gordonia</taxon>
    </lineage>
</organism>
<evidence type="ECO:0000313" key="2">
    <source>
        <dbReference type="Proteomes" id="UP001589783"/>
    </source>
</evidence>
<keyword evidence="2" id="KW-1185">Reference proteome</keyword>
<reference evidence="1 2" key="1">
    <citation type="submission" date="2024-09" db="EMBL/GenBank/DDBJ databases">
        <authorList>
            <person name="Sun Q."/>
            <person name="Mori K."/>
        </authorList>
    </citation>
    <scope>NUCLEOTIDE SEQUENCE [LARGE SCALE GENOMIC DNA]</scope>
    <source>
        <strain evidence="1 2">CCM 7957</strain>
    </source>
</reference>
<evidence type="ECO:0000313" key="1">
    <source>
        <dbReference type="EMBL" id="MFC0313610.1"/>
    </source>
</evidence>
<dbReference type="InterPro" id="IPR043129">
    <property type="entry name" value="ATPase_NBD"/>
</dbReference>
<dbReference type="EMBL" id="JBHLWV010000006">
    <property type="protein sequence ID" value="MFC0313610.1"/>
    <property type="molecule type" value="Genomic_DNA"/>
</dbReference>
<dbReference type="Proteomes" id="UP001589783">
    <property type="component" value="Unassembled WGS sequence"/>
</dbReference>
<dbReference type="Gene3D" id="3.30.420.40">
    <property type="match status" value="2"/>
</dbReference>
<sequence length="389" mass="41055">MSRTVLAIDIGSATITAAVAGGDNDQPQVLRPAQGECWPAAVHVDADGTLILDEARHRQAASTIPRVTRLLGREATIIGGTVRHADALLAAALTPVLTAATTTMRENIDLVVATYPSTWPEPVVGAFRHAITEFAPAEGLLIPWSDAVAAATFAPVPFVDCPITSIDFGARSASVTMARVDQQGRAKTEYTITNPEGGLRQIAAPIIAEVAQSLGRTLPGELEDAPWWDEACAAFGAARRDPGAAWSTGGALPAGSMVVAFPEPLGTLNLAFQEATDMLVEQLLLPQGQVRERVGFAPPPPQRAHLSLLDQLLRRTPVQGRWTVPGNPHAARPLVELTGGFGQDPAVVQAVREYTQSEAVVAELPAQVAAYGAAVLGERRQSRLIGARR</sequence>